<accession>A0A9W6XJI9</accession>
<keyword evidence="2" id="KW-1185">Reference proteome</keyword>
<evidence type="ECO:0000313" key="2">
    <source>
        <dbReference type="Proteomes" id="UP001165121"/>
    </source>
</evidence>
<proteinExistence type="predicted"/>
<dbReference type="Proteomes" id="UP001165121">
    <property type="component" value="Unassembled WGS sequence"/>
</dbReference>
<gene>
    <name evidence="1" type="ORF">Pfra01_001200500</name>
</gene>
<evidence type="ECO:0000313" key="1">
    <source>
        <dbReference type="EMBL" id="GMF39845.1"/>
    </source>
</evidence>
<name>A0A9W6XJI9_9STRA</name>
<comment type="caution">
    <text evidence="1">The sequence shown here is derived from an EMBL/GenBank/DDBJ whole genome shotgun (WGS) entry which is preliminary data.</text>
</comment>
<dbReference type="EMBL" id="BSXT01001194">
    <property type="protein sequence ID" value="GMF39845.1"/>
    <property type="molecule type" value="Genomic_DNA"/>
</dbReference>
<dbReference type="AlphaFoldDB" id="A0A9W6XJI9"/>
<organism evidence="1 2">
    <name type="scientific">Phytophthora fragariaefolia</name>
    <dbReference type="NCBI Taxonomy" id="1490495"/>
    <lineage>
        <taxon>Eukaryota</taxon>
        <taxon>Sar</taxon>
        <taxon>Stramenopiles</taxon>
        <taxon>Oomycota</taxon>
        <taxon>Peronosporomycetes</taxon>
        <taxon>Peronosporales</taxon>
        <taxon>Peronosporaceae</taxon>
        <taxon>Phytophthora</taxon>
    </lineage>
</organism>
<protein>
    <submittedName>
        <fullName evidence="1">Unnamed protein product</fullName>
    </submittedName>
</protein>
<sequence>MIGALPGWMKVGSQTIRYRLRFEWFTRRRMDAASVPKINRVDFTPNPTLGSTIKLSSATTVYASDGTSYPVTRLQLNV</sequence>
<reference evidence="1" key="1">
    <citation type="submission" date="2023-04" db="EMBL/GenBank/DDBJ databases">
        <title>Phytophthora fragariaefolia NBRC 109709.</title>
        <authorList>
            <person name="Ichikawa N."/>
            <person name="Sato H."/>
            <person name="Tonouchi N."/>
        </authorList>
    </citation>
    <scope>NUCLEOTIDE SEQUENCE</scope>
    <source>
        <strain evidence="1">NBRC 109709</strain>
    </source>
</reference>